<dbReference type="PROSITE" id="PS51257">
    <property type="entry name" value="PROKAR_LIPOPROTEIN"/>
    <property type="match status" value="1"/>
</dbReference>
<comment type="caution">
    <text evidence="1">The sequence shown here is derived from an EMBL/GenBank/DDBJ whole genome shotgun (WGS) entry which is preliminary data.</text>
</comment>
<protein>
    <submittedName>
        <fullName evidence="1">Uncharacterized protein</fullName>
    </submittedName>
</protein>
<evidence type="ECO:0000313" key="1">
    <source>
        <dbReference type="EMBL" id="RIV32512.1"/>
    </source>
</evidence>
<dbReference type="Proteomes" id="UP000266067">
    <property type="component" value="Unassembled WGS sequence"/>
</dbReference>
<name>A0A3A1N5N6_9FLAO</name>
<sequence>MRKFILLVLCLGILFSCSDGDLEIETIDFDSVTLQFCSSPNPTSTNLLFKINDSEALILELQSNVLNNGVAGETITTESNVPSQSQVTYRIFSDTVDNGYFCDDIPPAEPIVIDEVEAEDGQIIIETVVDPNDNTKFVHTISLSGISFVTKSGERITNLAINEFGEVTTNVPN</sequence>
<reference evidence="1 2" key="1">
    <citation type="submission" date="2018-08" db="EMBL/GenBank/DDBJ databases">
        <title>Proposal of Muricauda 72 sp.nov. and Muricauda NH166 sp.nov., isolated from seawater.</title>
        <authorList>
            <person name="Cheng H."/>
            <person name="Wu Y.-H."/>
            <person name="Guo L.-L."/>
            <person name="Xu X.-W."/>
        </authorList>
    </citation>
    <scope>NUCLEOTIDE SEQUENCE [LARGE SCALE GENOMIC DNA]</scope>
    <source>
        <strain evidence="1 2">KCTC 22173</strain>
    </source>
</reference>
<proteinExistence type="predicted"/>
<evidence type="ECO:0000313" key="2">
    <source>
        <dbReference type="Proteomes" id="UP000266067"/>
    </source>
</evidence>
<dbReference type="EMBL" id="QXFH01000074">
    <property type="protein sequence ID" value="RIV32512.1"/>
    <property type="molecule type" value="Genomic_DNA"/>
</dbReference>
<keyword evidence="2" id="KW-1185">Reference proteome</keyword>
<dbReference type="AlphaFoldDB" id="A0A3A1N5N6"/>
<accession>A0A3A1N5N6</accession>
<dbReference type="RefSeq" id="WP_119608484.1">
    <property type="nucleotide sequence ID" value="NZ_QXFH01000074.1"/>
</dbReference>
<dbReference type="OrthoDB" id="1417969at2"/>
<organism evidence="1 2">
    <name type="scientific">Flagellimonas lutimaris</name>
    <dbReference type="NCBI Taxonomy" id="475082"/>
    <lineage>
        <taxon>Bacteria</taxon>
        <taxon>Pseudomonadati</taxon>
        <taxon>Bacteroidota</taxon>
        <taxon>Flavobacteriia</taxon>
        <taxon>Flavobacteriales</taxon>
        <taxon>Flavobacteriaceae</taxon>
        <taxon>Flagellimonas</taxon>
    </lineage>
</organism>
<gene>
    <name evidence="1" type="ORF">D2V08_12400</name>
</gene>